<dbReference type="GO" id="GO:0006624">
    <property type="term" value="P:vacuolar protein processing"/>
    <property type="evidence" value="ECO:0007669"/>
    <property type="project" value="TreeGrafter"/>
</dbReference>
<dbReference type="Gene3D" id="1.10.132.130">
    <property type="match status" value="1"/>
</dbReference>
<dbReference type="GO" id="GO:0051603">
    <property type="term" value="P:proteolysis involved in protein catabolic process"/>
    <property type="evidence" value="ECO:0007669"/>
    <property type="project" value="TreeGrafter"/>
</dbReference>
<dbReference type="PANTHER" id="PTHR12000:SF42">
    <property type="entry name" value="LEGUMAIN"/>
    <property type="match status" value="1"/>
</dbReference>
<protein>
    <submittedName>
        <fullName evidence="4">Legumain</fullName>
    </submittedName>
</protein>
<name>A0A7E5A1R8_PANRE</name>
<feature type="active site" description="Nucleophile" evidence="2">
    <location>
        <position position="126"/>
    </location>
</feature>
<proteinExistence type="inferred from homology"/>
<dbReference type="InterPro" id="IPR001096">
    <property type="entry name" value="Peptidase_C13"/>
</dbReference>
<dbReference type="AlphaFoldDB" id="A0A7E5A1R8"/>
<organism evidence="3 4">
    <name type="scientific">Panagrellus redivivus</name>
    <name type="common">Microworm</name>
    <dbReference type="NCBI Taxonomy" id="6233"/>
    <lineage>
        <taxon>Eukaryota</taxon>
        <taxon>Metazoa</taxon>
        <taxon>Ecdysozoa</taxon>
        <taxon>Nematoda</taxon>
        <taxon>Chromadorea</taxon>
        <taxon>Rhabditida</taxon>
        <taxon>Tylenchina</taxon>
        <taxon>Panagrolaimomorpha</taxon>
        <taxon>Panagrolaimoidea</taxon>
        <taxon>Panagrolaimidae</taxon>
        <taxon>Panagrellus</taxon>
    </lineage>
</organism>
<evidence type="ECO:0000313" key="4">
    <source>
        <dbReference type="WBParaSite" id="Pan_g8506.t1"/>
    </source>
</evidence>
<dbReference type="Pfam" id="PF01650">
    <property type="entry name" value="Peptidase_C13"/>
    <property type="match status" value="1"/>
</dbReference>
<reference evidence="4" key="2">
    <citation type="submission" date="2020-10" db="UniProtKB">
        <authorList>
            <consortium name="WormBaseParasite"/>
        </authorList>
    </citation>
    <scope>IDENTIFICATION</scope>
</reference>
<dbReference type="Proteomes" id="UP000492821">
    <property type="component" value="Unassembled WGS sequence"/>
</dbReference>
<feature type="active site" evidence="2">
    <location>
        <position position="79"/>
    </location>
</feature>
<accession>A0A7E5A1R8</accession>
<dbReference type="CDD" id="cd21115">
    <property type="entry name" value="legumain_C"/>
    <property type="match status" value="1"/>
</dbReference>
<dbReference type="PRINTS" id="PR00776">
    <property type="entry name" value="HEMOGLOBNASE"/>
</dbReference>
<reference evidence="3" key="1">
    <citation type="journal article" date="2013" name="Genetics">
        <title>The draft genome and transcriptome of Panagrellus redivivus are shaped by the harsh demands of a free-living lifestyle.</title>
        <authorList>
            <person name="Srinivasan J."/>
            <person name="Dillman A.R."/>
            <person name="Macchietto M.G."/>
            <person name="Heikkinen L."/>
            <person name="Lakso M."/>
            <person name="Fracchia K.M."/>
            <person name="Antoshechkin I."/>
            <person name="Mortazavi A."/>
            <person name="Wong G."/>
            <person name="Sternberg P.W."/>
        </authorList>
    </citation>
    <scope>NUCLEOTIDE SEQUENCE [LARGE SCALE GENOMIC DNA]</scope>
    <source>
        <strain evidence="3">MT8872</strain>
    </source>
</reference>
<keyword evidence="3" id="KW-1185">Reference proteome</keyword>
<dbReference type="GO" id="GO:0005773">
    <property type="term" value="C:vacuole"/>
    <property type="evidence" value="ECO:0007669"/>
    <property type="project" value="GOC"/>
</dbReference>
<dbReference type="InterPro" id="IPR048501">
    <property type="entry name" value="Legum_prodom"/>
</dbReference>
<comment type="similarity">
    <text evidence="1">Belongs to the peptidase C13 family.</text>
</comment>
<evidence type="ECO:0000256" key="2">
    <source>
        <dbReference type="PIRSR" id="PIRSR019663-1"/>
    </source>
</evidence>
<dbReference type="PANTHER" id="PTHR12000">
    <property type="entry name" value="HEMOGLOBINASE FAMILY MEMBER"/>
    <property type="match status" value="1"/>
</dbReference>
<dbReference type="PIRSF" id="PIRSF019663">
    <property type="entry name" value="Legumain"/>
    <property type="match status" value="1"/>
</dbReference>
<dbReference type="Gene3D" id="3.40.50.1460">
    <property type="match status" value="1"/>
</dbReference>
<evidence type="ECO:0000256" key="1">
    <source>
        <dbReference type="ARBA" id="ARBA00009941"/>
    </source>
</evidence>
<evidence type="ECO:0000313" key="3">
    <source>
        <dbReference type="Proteomes" id="UP000492821"/>
    </source>
</evidence>
<sequence>MYDNVVNDPENPYPGKLFNHPNGSDVYAGIKIDYREGDVNSEVFLNVLKGNATGNKGKGTGRVLGSTRKDRVFVYYTDHGASGILGMPDIGPSFGIPLTKKELDGALAYMYKKNLYDTLLFYLEACDSGSMFADLKKEKRIYAITAARDNENSWAVFCENPLDLPCLGDEFSVNWIHDSEINDILKETVGHQVDDVVTSTKRSHVTQFGNTTIREEPVGDYQGKAKVTKATPDAAAAAAFRAEVVASAVDSRQVPLMMAERALREANVSPDEITTRMQLYVSKRDNLTSFVSDIVHAVVPRRSVARTIMQKKPVRITALDCHDVVVKAFNRECAPFNRNPYAFSMVSYITNLCEVARDPKPILDQFAIKCADGPTFTDVL</sequence>
<dbReference type="InterPro" id="IPR046427">
    <property type="entry name" value="Legumain_prodom_sf"/>
</dbReference>
<dbReference type="WBParaSite" id="Pan_g8506.t1">
    <property type="protein sequence ID" value="Pan_g8506.t1"/>
    <property type="gene ID" value="Pan_g8506"/>
</dbReference>
<dbReference type="GO" id="GO:0004197">
    <property type="term" value="F:cysteine-type endopeptidase activity"/>
    <property type="evidence" value="ECO:0007669"/>
    <property type="project" value="TreeGrafter"/>
</dbReference>